<evidence type="ECO:0000313" key="1">
    <source>
        <dbReference type="Proteomes" id="UP000887565"/>
    </source>
</evidence>
<keyword evidence="1" id="KW-1185">Reference proteome</keyword>
<reference evidence="2" key="1">
    <citation type="submission" date="2022-11" db="UniProtKB">
        <authorList>
            <consortium name="WormBaseParasite"/>
        </authorList>
    </citation>
    <scope>IDENTIFICATION</scope>
</reference>
<proteinExistence type="predicted"/>
<protein>
    <submittedName>
        <fullName evidence="2">Uncharacterized protein</fullName>
    </submittedName>
</protein>
<organism evidence="1 2">
    <name type="scientific">Romanomermis culicivorax</name>
    <name type="common">Nematode worm</name>
    <dbReference type="NCBI Taxonomy" id="13658"/>
    <lineage>
        <taxon>Eukaryota</taxon>
        <taxon>Metazoa</taxon>
        <taxon>Ecdysozoa</taxon>
        <taxon>Nematoda</taxon>
        <taxon>Enoplea</taxon>
        <taxon>Dorylaimia</taxon>
        <taxon>Mermithida</taxon>
        <taxon>Mermithoidea</taxon>
        <taxon>Mermithidae</taxon>
        <taxon>Romanomermis</taxon>
    </lineage>
</organism>
<dbReference type="Proteomes" id="UP000887565">
    <property type="component" value="Unplaced"/>
</dbReference>
<dbReference type="WBParaSite" id="nRc.2.0.1.t37671-RA">
    <property type="protein sequence ID" value="nRc.2.0.1.t37671-RA"/>
    <property type="gene ID" value="nRc.2.0.1.g37671"/>
</dbReference>
<name>A0A915KI47_ROMCU</name>
<evidence type="ECO:0000313" key="2">
    <source>
        <dbReference type="WBParaSite" id="nRc.2.0.1.t37671-RA"/>
    </source>
</evidence>
<sequence length="108" mass="12156">MGSTQNLLEFVLNSEQIDDSNTIKVATWSTKTIKALQLVINGAMQQINLVQPIDLMPPAAAVQQVLRPRTNPLLPSLTRTYTSYLHHRTEANCFGCPQYQLQTACYYD</sequence>
<dbReference type="AlphaFoldDB" id="A0A915KI47"/>
<accession>A0A915KI47</accession>